<sequence length="176" mass="20239">MAKVFIDNDPVTRAVEEIERVSQCSERSGREKGQVLIDMAILSGFADPDEIEHEEEVCRHSDHVFKHEENVSVREVGAFFGDDSPEAHDFRNGIELHDPKHPTHRLRLKSHPECEDGEIYLISITPKGFDAINWETKRLGKKSRCGCYPVFVRRTELLEAGYRLVSPRKRKSRKIA</sequence>
<dbReference type="EMBL" id="PFEQ01000014">
    <property type="protein sequence ID" value="PJE73904.1"/>
    <property type="molecule type" value="Genomic_DNA"/>
</dbReference>
<comment type="caution">
    <text evidence="1">The sequence shown here is derived from an EMBL/GenBank/DDBJ whole genome shotgun (WGS) entry which is preliminary data.</text>
</comment>
<reference evidence="2" key="1">
    <citation type="submission" date="2017-09" db="EMBL/GenBank/DDBJ databases">
        <title>Depth-based differentiation of microbial function through sediment-hosted aquifers and enrichment of novel symbionts in the deep terrestrial subsurface.</title>
        <authorList>
            <person name="Probst A.J."/>
            <person name="Ladd B."/>
            <person name="Jarett J.K."/>
            <person name="Geller-Mcgrath D.E."/>
            <person name="Sieber C.M.K."/>
            <person name="Emerson J.B."/>
            <person name="Anantharaman K."/>
            <person name="Thomas B.C."/>
            <person name="Malmstrom R."/>
            <person name="Stieglmeier M."/>
            <person name="Klingl A."/>
            <person name="Woyke T."/>
            <person name="Ryan C.M."/>
            <person name="Banfield J.F."/>
        </authorList>
    </citation>
    <scope>NUCLEOTIDE SEQUENCE [LARGE SCALE GENOMIC DNA]</scope>
</reference>
<accession>A0A2M8LBC9</accession>
<dbReference type="Proteomes" id="UP000228700">
    <property type="component" value="Unassembled WGS sequence"/>
</dbReference>
<proteinExistence type="predicted"/>
<name>A0A2M8LBC9_9BACT</name>
<gene>
    <name evidence="1" type="ORF">COV01_03620</name>
</gene>
<evidence type="ECO:0000313" key="1">
    <source>
        <dbReference type="EMBL" id="PJE73904.1"/>
    </source>
</evidence>
<dbReference type="AlphaFoldDB" id="A0A2M8LBC9"/>
<organism evidence="1 2">
    <name type="scientific">Candidatus Taylorbacteria bacterium CG10_big_fil_rev_8_21_14_0_10_41_48</name>
    <dbReference type="NCBI Taxonomy" id="1975024"/>
    <lineage>
        <taxon>Bacteria</taxon>
        <taxon>Candidatus Tayloriibacteriota</taxon>
    </lineage>
</organism>
<protein>
    <submittedName>
        <fullName evidence="1">Uncharacterized protein</fullName>
    </submittedName>
</protein>
<evidence type="ECO:0000313" key="2">
    <source>
        <dbReference type="Proteomes" id="UP000228700"/>
    </source>
</evidence>